<dbReference type="InterPro" id="IPR017871">
    <property type="entry name" value="ABC_transporter-like_CS"/>
</dbReference>
<dbReference type="EC" id="3.6.1.3" evidence="13"/>
<dbReference type="PROSITE" id="PS00211">
    <property type="entry name" value="ABC_TRANSPORTER_1"/>
    <property type="match status" value="2"/>
</dbReference>
<comment type="similarity">
    <text evidence="2">Belongs to the ABC transporter superfamily. ABCB family. Multidrug resistance exporter (TC 3.A.1.201) subfamily.</text>
</comment>
<keyword evidence="7 10" id="KW-1133">Transmembrane helix</keyword>
<dbReference type="Gene3D" id="3.40.50.300">
    <property type="entry name" value="P-loop containing nucleotide triphosphate hydrolases"/>
    <property type="match status" value="2"/>
</dbReference>
<feature type="transmembrane region" description="Helical" evidence="10">
    <location>
        <begin position="722"/>
        <end position="740"/>
    </location>
</feature>
<dbReference type="GO" id="GO:0005743">
    <property type="term" value="C:mitochondrial inner membrane"/>
    <property type="evidence" value="ECO:0007669"/>
    <property type="project" value="TreeGrafter"/>
</dbReference>
<dbReference type="SMART" id="SM00382">
    <property type="entry name" value="AAA"/>
    <property type="match status" value="2"/>
</dbReference>
<dbReference type="OrthoDB" id="6500128at2759"/>
<feature type="transmembrane region" description="Helical" evidence="10">
    <location>
        <begin position="300"/>
        <end position="322"/>
    </location>
</feature>
<dbReference type="PANTHER" id="PTHR43394">
    <property type="entry name" value="ATP-DEPENDENT PERMEASE MDL1, MITOCHONDRIAL"/>
    <property type="match status" value="1"/>
</dbReference>
<evidence type="ECO:0000259" key="11">
    <source>
        <dbReference type="PROSITE" id="PS50893"/>
    </source>
</evidence>
<dbReference type="CDD" id="cd18578">
    <property type="entry name" value="ABC_6TM_Pgp_ABCB1_D2_like"/>
    <property type="match status" value="1"/>
</dbReference>
<dbReference type="GO" id="GO:0015421">
    <property type="term" value="F:ABC-type oligopeptide transporter activity"/>
    <property type="evidence" value="ECO:0007669"/>
    <property type="project" value="TreeGrafter"/>
</dbReference>
<dbReference type="InterPro" id="IPR027417">
    <property type="entry name" value="P-loop_NTPase"/>
</dbReference>
<gene>
    <name evidence="13" type="ORF">DDE83_003304</name>
</gene>
<dbReference type="Gene3D" id="1.20.1560.10">
    <property type="entry name" value="ABC transporter type 1, transmembrane domain"/>
    <property type="match status" value="2"/>
</dbReference>
<dbReference type="CDD" id="cd03249">
    <property type="entry name" value="ABC_MTABC3_MDL1_MDL2"/>
    <property type="match status" value="2"/>
</dbReference>
<evidence type="ECO:0000256" key="4">
    <source>
        <dbReference type="ARBA" id="ARBA00022692"/>
    </source>
</evidence>
<keyword evidence="14" id="KW-1185">Reference proteome</keyword>
<dbReference type="Proteomes" id="UP000249619">
    <property type="component" value="Unassembled WGS sequence"/>
</dbReference>
<feature type="domain" description="ABC transporter" evidence="11">
    <location>
        <begin position="1042"/>
        <end position="1278"/>
    </location>
</feature>
<evidence type="ECO:0000256" key="7">
    <source>
        <dbReference type="ARBA" id="ARBA00022989"/>
    </source>
</evidence>
<feature type="transmembrane region" description="Helical" evidence="10">
    <location>
        <begin position="946"/>
        <end position="966"/>
    </location>
</feature>
<dbReference type="SUPFAM" id="SSF52540">
    <property type="entry name" value="P-loop containing nucleoside triphosphate hydrolases"/>
    <property type="match status" value="2"/>
</dbReference>
<keyword evidence="6" id="KW-0067">ATP-binding</keyword>
<feature type="compositionally biased region" description="Basic and acidic residues" evidence="9">
    <location>
        <begin position="18"/>
        <end position="31"/>
    </location>
</feature>
<feature type="transmembrane region" description="Helical" evidence="10">
    <location>
        <begin position="222"/>
        <end position="242"/>
    </location>
</feature>
<evidence type="ECO:0000259" key="12">
    <source>
        <dbReference type="PROSITE" id="PS50929"/>
    </source>
</evidence>
<dbReference type="EMBL" id="QGDH01000037">
    <property type="protein sequence ID" value="RAR13305.1"/>
    <property type="molecule type" value="Genomic_DNA"/>
</dbReference>
<dbReference type="PROSITE" id="PS50929">
    <property type="entry name" value="ABC_TM1F"/>
    <property type="match status" value="2"/>
</dbReference>
<feature type="transmembrane region" description="Helical" evidence="10">
    <location>
        <begin position="760"/>
        <end position="780"/>
    </location>
</feature>
<feature type="transmembrane region" description="Helical" evidence="10">
    <location>
        <begin position="334"/>
        <end position="352"/>
    </location>
</feature>
<proteinExistence type="inferred from homology"/>
<dbReference type="FunFam" id="1.20.1560.10:FF:000102">
    <property type="entry name" value="ABC multidrug transporter Mdr1"/>
    <property type="match status" value="1"/>
</dbReference>
<dbReference type="InterPro" id="IPR011527">
    <property type="entry name" value="ABC1_TM_dom"/>
</dbReference>
<dbReference type="Pfam" id="PF00664">
    <property type="entry name" value="ABC_membrane"/>
    <property type="match status" value="2"/>
</dbReference>
<keyword evidence="8 10" id="KW-0472">Membrane</keyword>
<feature type="domain" description="ABC transporter" evidence="11">
    <location>
        <begin position="399"/>
        <end position="644"/>
    </location>
</feature>
<dbReference type="EC" id="3.6.1.15" evidence="13"/>
<sequence>MDHDDTAKATGEAIATAVDEKHEVQEEKEAKPPTAGLSDQEKDIIDRQLTAPNLTVGYFSLFRYATAKDKAIMVVALISSIAAGAVMPLMTLVYGNFAGSFTSFSVDAVAAAKFQDQINTFTLYFVYLGIGSFVTSYISIIGFSYTGERITRTIRELYLRAIFRQNIAFFDFLGSGEVTTRISSDMNLVQDGIGQKIGLFVTGVSMFVSAIIIGFVRSWKLSLIMLAATFALILMMGVNGTLMKKAQTLSIDEYATAASLAEEVLSSARNVAAFGTQKRLEEKYKAFVDRATVLDYKAKFWLSMMIAGMMGVLNLQYALAFWQGKRFLDDGELGVSNILTVVMALMIAGFSIGQNLPHIQAFGGATAAATKVFNTIERNSPIDPETDAGIIPDDFVGNIEFKNLKHVYPSRPDTVVLDGFNLNVPAGKMIALVGASGSGKSTIVGLLERFYLPMEGEIFLDGRDITTLNLRWLRQHMAIVSQEPILFSTTIYESIVHGLVNTEYAGVSDEKKMELIENAAKIANAHDFIMDLPEKYQTKVGERGGLLSGGQKQRIAIARAIVSDPKILLLDEATAALDTRSESLVQDALDRASEGRTTIVIAHRLSTIKNADNIVVMALGRIVEQGTHQELINLKSVYASLVQAQELTSKISPANRMTLLDDPEKSTGGEAEEQKLALLRTTTTAPSEFQTKKSDDDKEYSNWQLIKFSWEMNKGEHMTMTIGLVFSFLAGCNPAIQAIFLGNSINSLLSPGTSLGGLNSGFWCYMFLMLGLVIGFFYYVQGLTLSRGSARLVGSVRTRAFGAMLRQDMEFFDGDTVTSGALSNFLSSEANRLAGLSGSTLGTIISAASSIIVAFIVGMSFGWKLALVCSSTIPLVIGCGYFRFYALTRMEKRTKETSDAASFACEAASSIRTVASLSLEKYLLGEYHTKLADQAKGYFKFTNVSAVLYATSQGLNMFIFALVFWYGGRLLFNQEYNVLQFFVVYSAIINGAQSAGAIFSFAPDMGEAKDAAKLLKSFLNRIPKIDHWSPDGKKIDRLVGKVQLQDVRFTYPGRPDHRVLRGVSLSAEPGQFIALVGASGSGKSTVMQMLERFYDPTSGSVLVDDVDLIDYNLQDYRAQLAIVSQETTLYTGTIRENILADKEDLGDDVVIQACKDANIYEFITSLPDGFNTLVGAKGALLSGGQRQRIAIARALLRDPKVLLLDEATSALDSTSERVVQAALDSASKGRTTIAIAHRLSTIQHADVIYVFDQGKVVEKGRHEDLMAKKGVYFELAKLQAIGAPQ</sequence>
<evidence type="ECO:0000256" key="5">
    <source>
        <dbReference type="ARBA" id="ARBA00022741"/>
    </source>
</evidence>
<feature type="transmembrane region" description="Helical" evidence="10">
    <location>
        <begin position="197"/>
        <end position="216"/>
    </location>
</feature>
<feature type="transmembrane region" description="Helical" evidence="10">
    <location>
        <begin position="865"/>
        <end position="886"/>
    </location>
</feature>
<evidence type="ECO:0000313" key="13">
    <source>
        <dbReference type="EMBL" id="RAR13305.1"/>
    </source>
</evidence>
<feature type="transmembrane region" description="Helical" evidence="10">
    <location>
        <begin position="71"/>
        <end position="94"/>
    </location>
</feature>
<keyword evidence="5" id="KW-0547">Nucleotide-binding</keyword>
<evidence type="ECO:0000256" key="2">
    <source>
        <dbReference type="ARBA" id="ARBA00007577"/>
    </source>
</evidence>
<dbReference type="GO" id="GO:0090374">
    <property type="term" value="P:oligopeptide export from mitochondrion"/>
    <property type="evidence" value="ECO:0007669"/>
    <property type="project" value="TreeGrafter"/>
</dbReference>
<name>A0A364N7K2_STELY</name>
<feature type="domain" description="ABC transmembrane type-1" evidence="12">
    <location>
        <begin position="74"/>
        <end position="354"/>
    </location>
</feature>
<feature type="transmembrane region" description="Helical" evidence="10">
    <location>
        <begin position="124"/>
        <end position="145"/>
    </location>
</feature>
<dbReference type="InterPro" id="IPR036640">
    <property type="entry name" value="ABC1_TM_sf"/>
</dbReference>
<dbReference type="PANTHER" id="PTHR43394:SF27">
    <property type="entry name" value="ATP-DEPENDENT TRANSLOCASE ABCB1-LIKE"/>
    <property type="match status" value="1"/>
</dbReference>
<dbReference type="GO" id="GO:0016887">
    <property type="term" value="F:ATP hydrolysis activity"/>
    <property type="evidence" value="ECO:0007669"/>
    <property type="project" value="InterPro"/>
</dbReference>
<dbReference type="Pfam" id="PF00005">
    <property type="entry name" value="ABC_tran"/>
    <property type="match status" value="2"/>
</dbReference>
<protein>
    <submittedName>
        <fullName evidence="13">Leptomycin b resistance protein pmd1</fullName>
        <ecNumber evidence="13">3.6.1.15</ecNumber>
        <ecNumber evidence="13">3.6.1.3</ecNumber>
    </submittedName>
</protein>
<comment type="caution">
    <text evidence="13">The sequence shown here is derived from an EMBL/GenBank/DDBJ whole genome shotgun (WGS) entry which is preliminary data.</text>
</comment>
<evidence type="ECO:0000256" key="6">
    <source>
        <dbReference type="ARBA" id="ARBA00022840"/>
    </source>
</evidence>
<keyword evidence="4 10" id="KW-0812">Transmembrane</keyword>
<dbReference type="GO" id="GO:0005524">
    <property type="term" value="F:ATP binding"/>
    <property type="evidence" value="ECO:0007669"/>
    <property type="project" value="UniProtKB-KW"/>
</dbReference>
<feature type="region of interest" description="Disordered" evidence="9">
    <location>
        <begin position="1"/>
        <end position="38"/>
    </location>
</feature>
<feature type="transmembrane region" description="Helical" evidence="10">
    <location>
        <begin position="833"/>
        <end position="859"/>
    </location>
</feature>
<evidence type="ECO:0000256" key="3">
    <source>
        <dbReference type="ARBA" id="ARBA00022448"/>
    </source>
</evidence>
<organism evidence="13 14">
    <name type="scientific">Stemphylium lycopersici</name>
    <name type="common">Tomato gray leaf spot disease fungus</name>
    <name type="synonym">Thyrospora lycopersici</name>
    <dbReference type="NCBI Taxonomy" id="183478"/>
    <lineage>
        <taxon>Eukaryota</taxon>
        <taxon>Fungi</taxon>
        <taxon>Dikarya</taxon>
        <taxon>Ascomycota</taxon>
        <taxon>Pezizomycotina</taxon>
        <taxon>Dothideomycetes</taxon>
        <taxon>Pleosporomycetidae</taxon>
        <taxon>Pleosporales</taxon>
        <taxon>Pleosporineae</taxon>
        <taxon>Pleosporaceae</taxon>
        <taxon>Stemphylium</taxon>
    </lineage>
</organism>
<keyword evidence="13" id="KW-0378">Hydrolase</keyword>
<dbReference type="PROSITE" id="PS50893">
    <property type="entry name" value="ABC_TRANSPORTER_2"/>
    <property type="match status" value="2"/>
</dbReference>
<dbReference type="SUPFAM" id="SSF90123">
    <property type="entry name" value="ABC transporter transmembrane region"/>
    <property type="match status" value="2"/>
</dbReference>
<comment type="subcellular location">
    <subcellularLocation>
        <location evidence="1">Membrane</location>
        <topology evidence="1">Multi-pass membrane protein</topology>
    </subcellularLocation>
</comment>
<dbReference type="CDD" id="cd18577">
    <property type="entry name" value="ABC_6TM_Pgp_ABCB1_D1_like"/>
    <property type="match status" value="1"/>
</dbReference>
<dbReference type="FunFam" id="3.40.50.300:FF:000205">
    <property type="entry name" value="ABC transporter B family member 4"/>
    <property type="match status" value="2"/>
</dbReference>
<feature type="transmembrane region" description="Helical" evidence="10">
    <location>
        <begin position="978"/>
        <end position="999"/>
    </location>
</feature>
<dbReference type="InterPro" id="IPR003439">
    <property type="entry name" value="ABC_transporter-like_ATP-bd"/>
</dbReference>
<dbReference type="STRING" id="183478.A0A364N7K2"/>
<dbReference type="InterPro" id="IPR039421">
    <property type="entry name" value="Type_1_exporter"/>
</dbReference>
<dbReference type="InterPro" id="IPR003593">
    <property type="entry name" value="AAA+_ATPase"/>
</dbReference>
<evidence type="ECO:0000256" key="1">
    <source>
        <dbReference type="ARBA" id="ARBA00004141"/>
    </source>
</evidence>
<evidence type="ECO:0000256" key="8">
    <source>
        <dbReference type="ARBA" id="ARBA00023136"/>
    </source>
</evidence>
<accession>A0A364N7K2</accession>
<reference evidence="14" key="1">
    <citation type="submission" date="2018-05" db="EMBL/GenBank/DDBJ databases">
        <title>Draft genome sequence of Stemphylium lycopersici strain CIDEFI 213.</title>
        <authorList>
            <person name="Medina R."/>
            <person name="Franco M.E.E."/>
            <person name="Lucentini C.G."/>
            <person name="Saparrat M.C.N."/>
            <person name="Balatti P.A."/>
        </authorList>
    </citation>
    <scope>NUCLEOTIDE SEQUENCE [LARGE SCALE GENOMIC DNA]</scope>
    <source>
        <strain evidence="14">CIDEFI 213</strain>
    </source>
</reference>
<evidence type="ECO:0000256" key="10">
    <source>
        <dbReference type="SAM" id="Phobius"/>
    </source>
</evidence>
<evidence type="ECO:0000256" key="9">
    <source>
        <dbReference type="SAM" id="MobiDB-lite"/>
    </source>
</evidence>
<keyword evidence="3" id="KW-0813">Transport</keyword>
<evidence type="ECO:0000313" key="14">
    <source>
        <dbReference type="Proteomes" id="UP000249619"/>
    </source>
</evidence>
<feature type="domain" description="ABC transmembrane type-1" evidence="12">
    <location>
        <begin position="722"/>
        <end position="1007"/>
    </location>
</feature>